<sequence>MKKENFINIHRPDWDKLSILTEKIQKKGFKSLDSQEVKDFLHLFQLTSHNLSYSKTHYGSCELTNYLNSLIGRSHNYIYSVKRSSLKELLQYFTRKFPALLKEHRKMILISTFVFFLGFIISFLMVYSDKSSASYFLPAEYVDAMSQDLGSGADWNAPMMSSFIMLNNITVSFKAFVFGITLGIGTIYVLFMNGTLLGSLAALVFLQNNNLNFWSLILPHGIIELTAIFIAGGAGLLIGKSIINPGELKRKDSIIKGCIQGASLLGGVCFLLVIAGIIEGFFTPLRISPETKLLFALMTAVILGLYFLLPHLKKQKKLRVEN</sequence>
<dbReference type="InterPro" id="IPR002798">
    <property type="entry name" value="SpoIIM-like"/>
</dbReference>
<feature type="transmembrane region" description="Helical" evidence="1">
    <location>
        <begin position="187"/>
        <end position="207"/>
    </location>
</feature>
<name>A0A9J6P1K8_9CLOT</name>
<comment type="caution">
    <text evidence="2">The sequence shown here is derived from an EMBL/GenBank/DDBJ whole genome shotgun (WGS) entry which is preliminary data.</text>
</comment>
<dbReference type="Proteomes" id="UP001056429">
    <property type="component" value="Unassembled WGS sequence"/>
</dbReference>
<reference evidence="2" key="2">
    <citation type="submission" date="2021-04" db="EMBL/GenBank/DDBJ databases">
        <authorList>
            <person name="Dong X."/>
        </authorList>
    </citation>
    <scope>NUCLEOTIDE SEQUENCE</scope>
    <source>
        <strain evidence="2">ZWT</strain>
    </source>
</reference>
<evidence type="ECO:0000313" key="3">
    <source>
        <dbReference type="Proteomes" id="UP001056429"/>
    </source>
</evidence>
<feature type="transmembrane region" description="Helical" evidence="1">
    <location>
        <begin position="259"/>
        <end position="281"/>
    </location>
</feature>
<dbReference type="EMBL" id="JAGSOJ010000002">
    <property type="protein sequence ID" value="MCM1990658.1"/>
    <property type="molecule type" value="Genomic_DNA"/>
</dbReference>
<proteinExistence type="predicted"/>
<keyword evidence="1" id="KW-0812">Transmembrane</keyword>
<dbReference type="Pfam" id="PF01944">
    <property type="entry name" value="SpoIIM"/>
    <property type="match status" value="1"/>
</dbReference>
<dbReference type="PANTHER" id="PTHR35337:SF1">
    <property type="entry name" value="SLR1478 PROTEIN"/>
    <property type="match status" value="1"/>
</dbReference>
<dbReference type="AlphaFoldDB" id="A0A9J6P1K8"/>
<feature type="transmembrane region" description="Helical" evidence="1">
    <location>
        <begin position="213"/>
        <end position="238"/>
    </location>
</feature>
<feature type="transmembrane region" description="Helical" evidence="1">
    <location>
        <begin position="107"/>
        <end position="127"/>
    </location>
</feature>
<gene>
    <name evidence="2" type="ORF">KDK92_13075</name>
</gene>
<feature type="transmembrane region" description="Helical" evidence="1">
    <location>
        <begin position="159"/>
        <end position="180"/>
    </location>
</feature>
<dbReference type="RefSeq" id="WP_250859750.1">
    <property type="nucleotide sequence ID" value="NZ_JAGSOJ010000002.1"/>
</dbReference>
<keyword evidence="1" id="KW-0472">Membrane</keyword>
<evidence type="ECO:0000313" key="2">
    <source>
        <dbReference type="EMBL" id="MCM1990658.1"/>
    </source>
</evidence>
<reference evidence="2" key="1">
    <citation type="journal article" date="2021" name="mSystems">
        <title>Bacteria and Archaea Synergistically Convert Glycine Betaine to Biogenic Methane in the Formosa Cold Seep of the South China Sea.</title>
        <authorList>
            <person name="Li L."/>
            <person name="Zhang W."/>
            <person name="Zhang S."/>
            <person name="Song L."/>
            <person name="Sun Q."/>
            <person name="Zhang H."/>
            <person name="Xiang H."/>
            <person name="Dong X."/>
        </authorList>
    </citation>
    <scope>NUCLEOTIDE SEQUENCE</scope>
    <source>
        <strain evidence="2">ZWT</strain>
    </source>
</reference>
<dbReference type="PANTHER" id="PTHR35337">
    <property type="entry name" value="SLR1478 PROTEIN"/>
    <property type="match status" value="1"/>
</dbReference>
<feature type="transmembrane region" description="Helical" evidence="1">
    <location>
        <begin position="293"/>
        <end position="309"/>
    </location>
</feature>
<protein>
    <submittedName>
        <fullName evidence="2">Stage II sporulation protein M</fullName>
    </submittedName>
</protein>
<organism evidence="2 3">
    <name type="scientific">Oceanirhabdus seepicola</name>
    <dbReference type="NCBI Taxonomy" id="2828781"/>
    <lineage>
        <taxon>Bacteria</taxon>
        <taxon>Bacillati</taxon>
        <taxon>Bacillota</taxon>
        <taxon>Clostridia</taxon>
        <taxon>Eubacteriales</taxon>
        <taxon>Clostridiaceae</taxon>
        <taxon>Oceanirhabdus</taxon>
    </lineage>
</organism>
<accession>A0A9J6P1K8</accession>
<keyword evidence="3" id="KW-1185">Reference proteome</keyword>
<keyword evidence="1" id="KW-1133">Transmembrane helix</keyword>
<evidence type="ECO:0000256" key="1">
    <source>
        <dbReference type="SAM" id="Phobius"/>
    </source>
</evidence>